<feature type="transmembrane region" description="Helical" evidence="1">
    <location>
        <begin position="233"/>
        <end position="252"/>
    </location>
</feature>
<feature type="transmembrane region" description="Helical" evidence="1">
    <location>
        <begin position="329"/>
        <end position="351"/>
    </location>
</feature>
<evidence type="ECO:0000256" key="1">
    <source>
        <dbReference type="SAM" id="Phobius"/>
    </source>
</evidence>
<protein>
    <recommendedName>
        <fullName evidence="4">Transmembrane protein</fullName>
    </recommendedName>
</protein>
<dbReference type="EMBL" id="BEGY01000012">
    <property type="protein sequence ID" value="GAX75334.1"/>
    <property type="molecule type" value="Genomic_DNA"/>
</dbReference>
<organism evidence="2 3">
    <name type="scientific">Chlamydomonas eustigma</name>
    <dbReference type="NCBI Taxonomy" id="1157962"/>
    <lineage>
        <taxon>Eukaryota</taxon>
        <taxon>Viridiplantae</taxon>
        <taxon>Chlorophyta</taxon>
        <taxon>core chlorophytes</taxon>
        <taxon>Chlorophyceae</taxon>
        <taxon>CS clade</taxon>
        <taxon>Chlamydomonadales</taxon>
        <taxon>Chlamydomonadaceae</taxon>
        <taxon>Chlamydomonas</taxon>
    </lineage>
</organism>
<feature type="transmembrane region" description="Helical" evidence="1">
    <location>
        <begin position="27"/>
        <end position="53"/>
    </location>
</feature>
<sequence>MTSSTHTTTTDELRLAKIETRAAQKTLVAVNHSACFIVAVSWLRALLITVGVAKIPLMDTVEAGFSFKQAVAMILWTVLLTWFLLYVVNWLLDVKVVQNKHLKSLKEDSASSKFSHLAFATACDFCASAGAYAVMYSWAVTVLGCLDTSSILRLWAGVILATLFVCILVVAGDKGSGPLKELNRLKTAGKTEHYEQLRFLLTFNVGFVLAFVWEGAAELTFFKIAPEVHSALWARWTFCISLIAICFMLLALRQILAVHLKKAKAASSSSNAINAPLLPTSLRSYEDPTKEAFQMALDTTTHGLTLVGAIALSFNVATSLNSIKSPSIMLYAWLAYTIGVTVVFSIFTAYLEDLLVTKALSLASAAGMTLPDVAAAISGGPVPADNDSTLLAPAAEQASHVEAVGRGSADVIAIAMASKPPGGQGLLWYQKNVILPIAEAASGRLLLMEPGDHVTPCPSQTSLYPRAIQDGFAHMYRTSLELRNIVLRPDPGNKAVVIANFSFLERHVESINVAVAWTVGFAWTNVLSLVLVGVPAQLAPVVNHYWFFAIAVTAVAVAVDLIIVEIHSYIWSQGLGL</sequence>
<feature type="transmembrane region" description="Helical" evidence="1">
    <location>
        <begin position="151"/>
        <end position="172"/>
    </location>
</feature>
<comment type="caution">
    <text evidence="2">The sequence shown here is derived from an EMBL/GenBank/DDBJ whole genome shotgun (WGS) entry which is preliminary data.</text>
</comment>
<evidence type="ECO:0008006" key="4">
    <source>
        <dbReference type="Google" id="ProtNLM"/>
    </source>
</evidence>
<feature type="transmembrane region" description="Helical" evidence="1">
    <location>
        <begin position="193"/>
        <end position="213"/>
    </location>
</feature>
<keyword evidence="1" id="KW-1133">Transmembrane helix</keyword>
<proteinExistence type="predicted"/>
<dbReference type="AlphaFoldDB" id="A0A250WWX7"/>
<accession>A0A250WWX7</accession>
<keyword evidence="1" id="KW-0472">Membrane</keyword>
<feature type="transmembrane region" description="Helical" evidence="1">
    <location>
        <begin position="114"/>
        <end position="139"/>
    </location>
</feature>
<gene>
    <name evidence="2" type="ORF">CEUSTIGMA_g2779.t1</name>
</gene>
<evidence type="ECO:0000313" key="3">
    <source>
        <dbReference type="Proteomes" id="UP000232323"/>
    </source>
</evidence>
<feature type="transmembrane region" description="Helical" evidence="1">
    <location>
        <begin position="545"/>
        <end position="564"/>
    </location>
</feature>
<evidence type="ECO:0000313" key="2">
    <source>
        <dbReference type="EMBL" id="GAX75334.1"/>
    </source>
</evidence>
<name>A0A250WWX7_9CHLO</name>
<dbReference type="Proteomes" id="UP000232323">
    <property type="component" value="Unassembled WGS sequence"/>
</dbReference>
<reference evidence="2 3" key="1">
    <citation type="submission" date="2017-08" db="EMBL/GenBank/DDBJ databases">
        <title>Acidophilic green algal genome provides insights into adaptation to an acidic environment.</title>
        <authorList>
            <person name="Hirooka S."/>
            <person name="Hirose Y."/>
            <person name="Kanesaki Y."/>
            <person name="Higuchi S."/>
            <person name="Fujiwara T."/>
            <person name="Onuma R."/>
            <person name="Era A."/>
            <person name="Ohbayashi R."/>
            <person name="Uzuka A."/>
            <person name="Nozaki H."/>
            <person name="Yoshikawa H."/>
            <person name="Miyagishima S.Y."/>
        </authorList>
    </citation>
    <scope>NUCLEOTIDE SEQUENCE [LARGE SCALE GENOMIC DNA]</scope>
    <source>
        <strain evidence="2 3">NIES-2499</strain>
    </source>
</reference>
<feature type="transmembrane region" description="Helical" evidence="1">
    <location>
        <begin position="73"/>
        <end position="93"/>
    </location>
</feature>
<keyword evidence="3" id="KW-1185">Reference proteome</keyword>
<keyword evidence="1" id="KW-0812">Transmembrane</keyword>
<feature type="transmembrane region" description="Helical" evidence="1">
    <location>
        <begin position="511"/>
        <end position="533"/>
    </location>
</feature>